<feature type="region of interest" description="Disordered" evidence="1">
    <location>
        <begin position="215"/>
        <end position="243"/>
    </location>
</feature>
<dbReference type="AlphaFoldDB" id="A0A6C0FB42"/>
<sequence>MEEIFYECAIYKINQRKTSDKKEILTKISMKEYPCKILPKEITMDEMIHILVNMQQVCFKEEDNEGNKTRLKELFLGENDQTIAIALCLGYKSKNDKLLDYVDSASATLQKHNHGFLPYQQPTINEVCRHKVEKLDSLGSPTNNIMNILELYIRATLMHSNKHFDGMYLYVEKNPEHGSGEFLLKYYGNKYGFQEMKEKEDNEYYYMKKPLQAIPKIPKTKKKRVRSPSKSPNKGGTRKVYKS</sequence>
<evidence type="ECO:0000313" key="2">
    <source>
        <dbReference type="EMBL" id="QHT37769.1"/>
    </source>
</evidence>
<evidence type="ECO:0008006" key="3">
    <source>
        <dbReference type="Google" id="ProtNLM"/>
    </source>
</evidence>
<protein>
    <recommendedName>
        <fullName evidence="3">N-acetyltransferase domain-containing protein</fullName>
    </recommendedName>
</protein>
<accession>A0A6C0FB42</accession>
<evidence type="ECO:0000256" key="1">
    <source>
        <dbReference type="SAM" id="MobiDB-lite"/>
    </source>
</evidence>
<feature type="compositionally biased region" description="Basic residues" evidence="1">
    <location>
        <begin position="218"/>
        <end position="227"/>
    </location>
</feature>
<reference evidence="2" key="1">
    <citation type="journal article" date="2020" name="Nature">
        <title>Giant virus diversity and host interactions through global metagenomics.</title>
        <authorList>
            <person name="Schulz F."/>
            <person name="Roux S."/>
            <person name="Paez-Espino D."/>
            <person name="Jungbluth S."/>
            <person name="Walsh D.A."/>
            <person name="Denef V.J."/>
            <person name="McMahon K.D."/>
            <person name="Konstantinidis K.T."/>
            <person name="Eloe-Fadrosh E.A."/>
            <person name="Kyrpides N.C."/>
            <person name="Woyke T."/>
        </authorList>
    </citation>
    <scope>NUCLEOTIDE SEQUENCE</scope>
    <source>
        <strain evidence="2">GVMAG-S-ERX556049-19</strain>
    </source>
</reference>
<dbReference type="EMBL" id="MN738820">
    <property type="protein sequence ID" value="QHT37769.1"/>
    <property type="molecule type" value="Genomic_DNA"/>
</dbReference>
<proteinExistence type="predicted"/>
<organism evidence="2">
    <name type="scientific">viral metagenome</name>
    <dbReference type="NCBI Taxonomy" id="1070528"/>
    <lineage>
        <taxon>unclassified sequences</taxon>
        <taxon>metagenomes</taxon>
        <taxon>organismal metagenomes</taxon>
    </lineage>
</organism>
<name>A0A6C0FB42_9ZZZZ</name>